<reference evidence="3" key="2">
    <citation type="submission" date="2015-01" db="EMBL/GenBank/DDBJ databases">
        <title>Evolutionary Origins and Diversification of the Mycorrhizal Mutualists.</title>
        <authorList>
            <consortium name="DOE Joint Genome Institute"/>
            <consortium name="Mycorrhizal Genomics Consortium"/>
            <person name="Kohler A."/>
            <person name="Kuo A."/>
            <person name="Nagy L.G."/>
            <person name="Floudas D."/>
            <person name="Copeland A."/>
            <person name="Barry K.W."/>
            <person name="Cichocki N."/>
            <person name="Veneault-Fourrey C."/>
            <person name="LaButti K."/>
            <person name="Lindquist E.A."/>
            <person name="Lipzen A."/>
            <person name="Lundell T."/>
            <person name="Morin E."/>
            <person name="Murat C."/>
            <person name="Riley R."/>
            <person name="Ohm R."/>
            <person name="Sun H."/>
            <person name="Tunlid A."/>
            <person name="Henrissat B."/>
            <person name="Grigoriev I.V."/>
            <person name="Hibbett D.S."/>
            <person name="Martin F."/>
        </authorList>
    </citation>
    <scope>NUCLEOTIDE SEQUENCE [LARGE SCALE GENOMIC DNA]</scope>
    <source>
        <strain evidence="3">LaAM-08-1</strain>
    </source>
</reference>
<feature type="coiled-coil region" evidence="1">
    <location>
        <begin position="464"/>
        <end position="491"/>
    </location>
</feature>
<accession>A0A0C9XJF2</accession>
<dbReference type="PANTHER" id="PTHR42815:SF2">
    <property type="entry name" value="FAD-BINDING, PUTATIVE (AFU_ORTHOLOGUE AFUA_6G07600)-RELATED"/>
    <property type="match status" value="1"/>
</dbReference>
<keyword evidence="1" id="KW-0175">Coiled coil</keyword>
<keyword evidence="3" id="KW-1185">Reference proteome</keyword>
<organism evidence="2 3">
    <name type="scientific">Laccaria amethystina LaAM-08-1</name>
    <dbReference type="NCBI Taxonomy" id="1095629"/>
    <lineage>
        <taxon>Eukaryota</taxon>
        <taxon>Fungi</taxon>
        <taxon>Dikarya</taxon>
        <taxon>Basidiomycota</taxon>
        <taxon>Agaricomycotina</taxon>
        <taxon>Agaricomycetes</taxon>
        <taxon>Agaricomycetidae</taxon>
        <taxon>Agaricales</taxon>
        <taxon>Agaricineae</taxon>
        <taxon>Hydnangiaceae</taxon>
        <taxon>Laccaria</taxon>
    </lineage>
</organism>
<dbReference type="AlphaFoldDB" id="A0A0C9XJF2"/>
<dbReference type="OrthoDB" id="436496at2759"/>
<evidence type="ECO:0000313" key="3">
    <source>
        <dbReference type="Proteomes" id="UP000054477"/>
    </source>
</evidence>
<evidence type="ECO:0000313" key="2">
    <source>
        <dbReference type="EMBL" id="KIJ96337.1"/>
    </source>
</evidence>
<protein>
    <submittedName>
        <fullName evidence="2">Uncharacterized protein</fullName>
    </submittedName>
</protein>
<reference evidence="2 3" key="1">
    <citation type="submission" date="2014-04" db="EMBL/GenBank/DDBJ databases">
        <authorList>
            <consortium name="DOE Joint Genome Institute"/>
            <person name="Kuo A."/>
            <person name="Kohler A."/>
            <person name="Nagy L.G."/>
            <person name="Floudas D."/>
            <person name="Copeland A."/>
            <person name="Barry K.W."/>
            <person name="Cichocki N."/>
            <person name="Veneault-Fourrey C."/>
            <person name="LaButti K."/>
            <person name="Lindquist E.A."/>
            <person name="Lipzen A."/>
            <person name="Lundell T."/>
            <person name="Morin E."/>
            <person name="Murat C."/>
            <person name="Sun H."/>
            <person name="Tunlid A."/>
            <person name="Henrissat B."/>
            <person name="Grigoriev I.V."/>
            <person name="Hibbett D.S."/>
            <person name="Martin F."/>
            <person name="Nordberg H.P."/>
            <person name="Cantor M.N."/>
            <person name="Hua S.X."/>
        </authorList>
    </citation>
    <scope>NUCLEOTIDE SEQUENCE [LARGE SCALE GENOMIC DNA]</scope>
    <source>
        <strain evidence="2 3">LaAM-08-1</strain>
    </source>
</reference>
<name>A0A0C9XJF2_9AGAR</name>
<dbReference type="STRING" id="1095629.A0A0C9XJF2"/>
<proteinExistence type="predicted"/>
<gene>
    <name evidence="2" type="ORF">K443DRAFT_10728</name>
</gene>
<dbReference type="Proteomes" id="UP000054477">
    <property type="component" value="Unassembled WGS sequence"/>
</dbReference>
<sequence>MPALKGWHPGERSIRHKLGFDAIPATAQAYTWISGDLPREHAKFHSEKLYFLPLTTLDEQGRPWGSILTDGVEGDPFLDNLGCGEREVEGMLVAGIGVEAATRRRNKFAGKVVEVRRGKSSHSVEFDLVVNGAIGECPKCITIRQLVPFPRASPKVVHKRPTLSKDDRLAEDAISFILSSDTVFLGITYSTFPNDTRVYPSRVGMNHRGGRPGFILVRPSDGRTIVLPDFSGNRIMSSVGTSKPPPASLTFVNFTTGDILYVTGNATNLVGPESQAIMPFQNTLTTVYVTGYTLILNALPCREDPASNIQPNPYSPPIRFLAEEKPPSLFDTSKTLMATLLCTAPLSPHSLGESSKELAINPGHNASFWTLPPSSGRGNISTWLRHAQARETGLWDWADVRKTKAPHQSSQKRILDLTPNLCQLPMPTLESISESSNNVDFLLHCIAAYKKVINDLRQRFIRFEQFALEEIAAERERNAELEQQLLQMQATI</sequence>
<dbReference type="HOGENOM" id="CLU_554398_0_0_1"/>
<evidence type="ECO:0000256" key="1">
    <source>
        <dbReference type="SAM" id="Coils"/>
    </source>
</evidence>
<dbReference type="PANTHER" id="PTHR42815">
    <property type="entry name" value="FAD-BINDING, PUTATIVE (AFU_ORTHOLOGUE AFUA_6G07600)-RELATED"/>
    <property type="match status" value="1"/>
</dbReference>
<dbReference type="EMBL" id="KN838725">
    <property type="protein sequence ID" value="KIJ96337.1"/>
    <property type="molecule type" value="Genomic_DNA"/>
</dbReference>